<keyword evidence="3" id="KW-1185">Reference proteome</keyword>
<dbReference type="InterPro" id="IPR000182">
    <property type="entry name" value="GNAT_dom"/>
</dbReference>
<dbReference type="Gene3D" id="3.40.630.30">
    <property type="match status" value="1"/>
</dbReference>
<evidence type="ECO:0000313" key="2">
    <source>
        <dbReference type="EMBL" id="MFD1032087.1"/>
    </source>
</evidence>
<dbReference type="RefSeq" id="WP_144841037.1">
    <property type="nucleotide sequence ID" value="NZ_JBHTKI010000017.1"/>
</dbReference>
<evidence type="ECO:0000313" key="3">
    <source>
        <dbReference type="Proteomes" id="UP001597109"/>
    </source>
</evidence>
<comment type="caution">
    <text evidence="2">The sequence shown here is derived from an EMBL/GenBank/DDBJ whole genome shotgun (WGS) entry which is preliminary data.</text>
</comment>
<name>A0ABW3LG20_9BACL</name>
<proteinExistence type="predicted"/>
<gene>
    <name evidence="2" type="ORF">ACFQ1X_11660</name>
</gene>
<organism evidence="2 3">
    <name type="scientific">Metaplanococcus flavidus</name>
    <dbReference type="NCBI Taxonomy" id="569883"/>
    <lineage>
        <taxon>Bacteria</taxon>
        <taxon>Bacillati</taxon>
        <taxon>Bacillota</taxon>
        <taxon>Bacilli</taxon>
        <taxon>Bacillales</taxon>
        <taxon>Caryophanaceae</taxon>
        <taxon>Metaplanococcus</taxon>
    </lineage>
</organism>
<accession>A0ABW3LG20</accession>
<evidence type="ECO:0000259" key="1">
    <source>
        <dbReference type="PROSITE" id="PS51186"/>
    </source>
</evidence>
<dbReference type="EMBL" id="JBHTKI010000017">
    <property type="protein sequence ID" value="MFD1032087.1"/>
    <property type="molecule type" value="Genomic_DNA"/>
</dbReference>
<reference evidence="3" key="1">
    <citation type="journal article" date="2019" name="Int. J. Syst. Evol. Microbiol.">
        <title>The Global Catalogue of Microorganisms (GCM) 10K type strain sequencing project: providing services to taxonomists for standard genome sequencing and annotation.</title>
        <authorList>
            <consortium name="The Broad Institute Genomics Platform"/>
            <consortium name="The Broad Institute Genome Sequencing Center for Infectious Disease"/>
            <person name="Wu L."/>
            <person name="Ma J."/>
        </authorList>
    </citation>
    <scope>NUCLEOTIDE SEQUENCE [LARGE SCALE GENOMIC DNA]</scope>
    <source>
        <strain evidence="3">CCUG 56756</strain>
    </source>
</reference>
<dbReference type="Proteomes" id="UP001597109">
    <property type="component" value="Unassembled WGS sequence"/>
</dbReference>
<dbReference type="SUPFAM" id="SSF55729">
    <property type="entry name" value="Acyl-CoA N-acyltransferases (Nat)"/>
    <property type="match status" value="1"/>
</dbReference>
<dbReference type="InterPro" id="IPR013653">
    <property type="entry name" value="GCN5-like_dom"/>
</dbReference>
<dbReference type="InterPro" id="IPR016181">
    <property type="entry name" value="Acyl_CoA_acyltransferase"/>
</dbReference>
<dbReference type="Pfam" id="PF08445">
    <property type="entry name" value="FR47"/>
    <property type="match status" value="1"/>
</dbReference>
<protein>
    <submittedName>
        <fullName evidence="2">GNAT family N-acetyltransferase</fullName>
    </submittedName>
</protein>
<feature type="domain" description="N-acetyltransferase" evidence="1">
    <location>
        <begin position="142"/>
        <end position="279"/>
    </location>
</feature>
<dbReference type="PROSITE" id="PS51186">
    <property type="entry name" value="GNAT"/>
    <property type="match status" value="1"/>
</dbReference>
<dbReference type="CDD" id="cd04301">
    <property type="entry name" value="NAT_SF"/>
    <property type="match status" value="1"/>
</dbReference>
<sequence length="279" mass="32044">MEWKVYPDSFEFSKKVEPLLYENEDQYSLFLGILSQIQNGRYEDYFLALAEEAGEILGVCLMTPPHPLQIIFFKEDTDLEETLALHLKKAELEIPGAIGDKEHAERFAGAWTALTGAIVELQMDEGLYRIDAVVRGLEKSPGSWRVANKQDAELLEEWYLLFEKETGIGASSHRDASMKIEQFLEDKEVYVWEVDGQIVSCMKKSRPSKHGITVSFVFTPKEHRRKGYARTMVAEVTEELLLEFNFVMLYTDLKNPSSNKIYSEIGYEQIANPVHLRFS</sequence>